<sequence length="81" mass="8671">MIPRPLANNVGFWLPPLNAACTLFKDGDCMQNTFTSALGAMPNVKQTSCCASPTLHKSPFCLGMRMGFHSSRLVSPGVVSL</sequence>
<dbReference type="EMBL" id="KV425998">
    <property type="protein sequence ID" value="KZV92960.1"/>
    <property type="molecule type" value="Genomic_DNA"/>
</dbReference>
<reference evidence="1 3" key="1">
    <citation type="journal article" date="2016" name="Mol. Biol. Evol.">
        <title>Comparative Genomics of Early-Diverging Mushroom-Forming Fungi Provides Insights into the Origins of Lignocellulose Decay Capabilities.</title>
        <authorList>
            <person name="Nagy L.G."/>
            <person name="Riley R."/>
            <person name="Tritt A."/>
            <person name="Adam C."/>
            <person name="Daum C."/>
            <person name="Floudas D."/>
            <person name="Sun H."/>
            <person name="Yadav J.S."/>
            <person name="Pangilinan J."/>
            <person name="Larsson K.H."/>
            <person name="Matsuura K."/>
            <person name="Barry K."/>
            <person name="Labutti K."/>
            <person name="Kuo R."/>
            <person name="Ohm R.A."/>
            <person name="Bhattacharya S.S."/>
            <person name="Shirouzu T."/>
            <person name="Yoshinaga Y."/>
            <person name="Martin F.M."/>
            <person name="Grigoriev I.V."/>
            <person name="Hibbett D.S."/>
        </authorList>
    </citation>
    <scope>NUCLEOTIDE SEQUENCE [LARGE SCALE GENOMIC DNA]</scope>
    <source>
        <strain evidence="1 3">HHB12029</strain>
    </source>
</reference>
<dbReference type="EMBL" id="KV425998">
    <property type="protein sequence ID" value="KZV92985.1"/>
    <property type="molecule type" value="Genomic_DNA"/>
</dbReference>
<protein>
    <submittedName>
        <fullName evidence="1">Uncharacterized protein</fullName>
    </submittedName>
</protein>
<gene>
    <name evidence="1" type="ORF">EXIGLDRAFT_717726</name>
    <name evidence="2" type="ORF">EXIGLDRAFT_717739</name>
</gene>
<proteinExistence type="predicted"/>
<keyword evidence="3" id="KW-1185">Reference proteome</keyword>
<dbReference type="OrthoDB" id="3265655at2759"/>
<name>A0A165I6A0_EXIGL</name>
<organism evidence="1 3">
    <name type="scientific">Exidia glandulosa HHB12029</name>
    <dbReference type="NCBI Taxonomy" id="1314781"/>
    <lineage>
        <taxon>Eukaryota</taxon>
        <taxon>Fungi</taxon>
        <taxon>Dikarya</taxon>
        <taxon>Basidiomycota</taxon>
        <taxon>Agaricomycotina</taxon>
        <taxon>Agaricomycetes</taxon>
        <taxon>Auriculariales</taxon>
        <taxon>Exidiaceae</taxon>
        <taxon>Exidia</taxon>
    </lineage>
</organism>
<evidence type="ECO:0000313" key="2">
    <source>
        <dbReference type="EMBL" id="KZV92985.1"/>
    </source>
</evidence>
<dbReference type="AlphaFoldDB" id="A0A165I6A0"/>
<dbReference type="Proteomes" id="UP000077266">
    <property type="component" value="Unassembled WGS sequence"/>
</dbReference>
<accession>A0A165I6A0</accession>
<evidence type="ECO:0000313" key="3">
    <source>
        <dbReference type="Proteomes" id="UP000077266"/>
    </source>
</evidence>
<evidence type="ECO:0000313" key="1">
    <source>
        <dbReference type="EMBL" id="KZV92960.1"/>
    </source>
</evidence>